<dbReference type="AlphaFoldDB" id="A0A485LZG7"/>
<organism evidence="5">
    <name type="scientific">anaerobic digester metagenome</name>
    <dbReference type="NCBI Taxonomy" id="1263854"/>
    <lineage>
        <taxon>unclassified sequences</taxon>
        <taxon>metagenomes</taxon>
        <taxon>ecological metagenomes</taxon>
    </lineage>
</organism>
<name>A0A485LZG7_9ZZZZ</name>
<dbReference type="Pfam" id="PF00392">
    <property type="entry name" value="GntR"/>
    <property type="match status" value="1"/>
</dbReference>
<gene>
    <name evidence="5" type="primary">yhcF</name>
    <name evidence="5" type="ORF">SCFA_2650008</name>
</gene>
<evidence type="ECO:0000259" key="4">
    <source>
        <dbReference type="PROSITE" id="PS50949"/>
    </source>
</evidence>
<dbReference type="CDD" id="cd07377">
    <property type="entry name" value="WHTH_GntR"/>
    <property type="match status" value="1"/>
</dbReference>
<dbReference type="SMART" id="SM00345">
    <property type="entry name" value="HTH_GNTR"/>
    <property type="match status" value="1"/>
</dbReference>
<evidence type="ECO:0000256" key="1">
    <source>
        <dbReference type="ARBA" id="ARBA00023015"/>
    </source>
</evidence>
<dbReference type="InterPro" id="IPR036390">
    <property type="entry name" value="WH_DNA-bd_sf"/>
</dbReference>
<evidence type="ECO:0000256" key="2">
    <source>
        <dbReference type="ARBA" id="ARBA00023125"/>
    </source>
</evidence>
<keyword evidence="1" id="KW-0805">Transcription regulation</keyword>
<reference evidence="5" key="1">
    <citation type="submission" date="2019-03" db="EMBL/GenBank/DDBJ databases">
        <authorList>
            <person name="Hao L."/>
        </authorList>
    </citation>
    <scope>NUCLEOTIDE SEQUENCE</scope>
</reference>
<dbReference type="PROSITE" id="PS50949">
    <property type="entry name" value="HTH_GNTR"/>
    <property type="match status" value="1"/>
</dbReference>
<sequence length="127" mass="14643">MMSRTFNNTQPIYLQMIRRICRQVVRGELKAGDKLPSVREMAVQNGVNPNTVQRVYTELERLAIAETRRGLGSFITEDEERLKQLREDLKNEQIDTFIKDMSETGFSAEEIVEGVRQKLLITKAGRV</sequence>
<proteinExistence type="predicted"/>
<dbReference type="SUPFAM" id="SSF46785">
    <property type="entry name" value="Winged helix' DNA-binding domain"/>
    <property type="match status" value="1"/>
</dbReference>
<dbReference type="PANTHER" id="PTHR38445">
    <property type="entry name" value="HTH-TYPE TRANSCRIPTIONAL REPRESSOR YTRA"/>
    <property type="match status" value="1"/>
</dbReference>
<dbReference type="PANTHER" id="PTHR38445:SF6">
    <property type="entry name" value="GNTR-FAMILY TRANSCRIPTIONAL REGULATOR"/>
    <property type="match status" value="1"/>
</dbReference>
<evidence type="ECO:0000313" key="5">
    <source>
        <dbReference type="EMBL" id="VFU14771.1"/>
    </source>
</evidence>
<dbReference type="GO" id="GO:0003677">
    <property type="term" value="F:DNA binding"/>
    <property type="evidence" value="ECO:0007669"/>
    <property type="project" value="UniProtKB-KW"/>
</dbReference>
<evidence type="ECO:0000256" key="3">
    <source>
        <dbReference type="ARBA" id="ARBA00023163"/>
    </source>
</evidence>
<accession>A0A485LZG7</accession>
<dbReference type="EMBL" id="CAADRN010000185">
    <property type="protein sequence ID" value="VFU14771.1"/>
    <property type="molecule type" value="Genomic_DNA"/>
</dbReference>
<feature type="domain" description="HTH gntR-type" evidence="4">
    <location>
        <begin position="10"/>
        <end position="78"/>
    </location>
</feature>
<dbReference type="GO" id="GO:0003700">
    <property type="term" value="F:DNA-binding transcription factor activity"/>
    <property type="evidence" value="ECO:0007669"/>
    <property type="project" value="InterPro"/>
</dbReference>
<dbReference type="InterPro" id="IPR000524">
    <property type="entry name" value="Tscrpt_reg_HTH_GntR"/>
</dbReference>
<protein>
    <submittedName>
        <fullName evidence="5">Putative transcriptional regulator (GntR family)</fullName>
    </submittedName>
</protein>
<dbReference type="Gene3D" id="1.10.10.10">
    <property type="entry name" value="Winged helix-like DNA-binding domain superfamily/Winged helix DNA-binding domain"/>
    <property type="match status" value="1"/>
</dbReference>
<keyword evidence="2" id="KW-0238">DNA-binding</keyword>
<dbReference type="InterPro" id="IPR036388">
    <property type="entry name" value="WH-like_DNA-bd_sf"/>
</dbReference>
<keyword evidence="3" id="KW-0804">Transcription</keyword>